<accession>A0A4C1SC85</accession>
<dbReference type="EMBL" id="BGZK01003277">
    <property type="protein sequence ID" value="GBO99465.1"/>
    <property type="molecule type" value="Genomic_DNA"/>
</dbReference>
<protein>
    <submittedName>
        <fullName evidence="1">Uncharacterized protein</fullName>
    </submittedName>
</protein>
<dbReference type="Proteomes" id="UP000299102">
    <property type="component" value="Unassembled WGS sequence"/>
</dbReference>
<keyword evidence="2" id="KW-1185">Reference proteome</keyword>
<comment type="caution">
    <text evidence="1">The sequence shown here is derived from an EMBL/GenBank/DDBJ whole genome shotgun (WGS) entry which is preliminary data.</text>
</comment>
<dbReference type="AlphaFoldDB" id="A0A4C1SC85"/>
<evidence type="ECO:0000313" key="2">
    <source>
        <dbReference type="Proteomes" id="UP000299102"/>
    </source>
</evidence>
<sequence>MDTRGYGGVTNALPASWVEIGYLLVERGLMEGAPTEFSSIRANPESRVISPYPPHIHFGSVLLARVQYTVVHFGVTGITRMMSISKRPLPFFHHLPSSADQPPTPNLE</sequence>
<organism evidence="1 2">
    <name type="scientific">Eumeta variegata</name>
    <name type="common">Bagworm moth</name>
    <name type="synonym">Eumeta japonica</name>
    <dbReference type="NCBI Taxonomy" id="151549"/>
    <lineage>
        <taxon>Eukaryota</taxon>
        <taxon>Metazoa</taxon>
        <taxon>Ecdysozoa</taxon>
        <taxon>Arthropoda</taxon>
        <taxon>Hexapoda</taxon>
        <taxon>Insecta</taxon>
        <taxon>Pterygota</taxon>
        <taxon>Neoptera</taxon>
        <taxon>Endopterygota</taxon>
        <taxon>Lepidoptera</taxon>
        <taxon>Glossata</taxon>
        <taxon>Ditrysia</taxon>
        <taxon>Tineoidea</taxon>
        <taxon>Psychidae</taxon>
        <taxon>Oiketicinae</taxon>
        <taxon>Eumeta</taxon>
    </lineage>
</organism>
<proteinExistence type="predicted"/>
<name>A0A4C1SC85_EUMVA</name>
<evidence type="ECO:0000313" key="1">
    <source>
        <dbReference type="EMBL" id="GBO99465.1"/>
    </source>
</evidence>
<reference evidence="1 2" key="1">
    <citation type="journal article" date="2019" name="Commun. Biol.">
        <title>The bagworm genome reveals a unique fibroin gene that provides high tensile strength.</title>
        <authorList>
            <person name="Kono N."/>
            <person name="Nakamura H."/>
            <person name="Ohtoshi R."/>
            <person name="Tomita M."/>
            <person name="Numata K."/>
            <person name="Arakawa K."/>
        </authorList>
    </citation>
    <scope>NUCLEOTIDE SEQUENCE [LARGE SCALE GENOMIC DNA]</scope>
</reference>
<gene>
    <name evidence="1" type="ORF">EVAR_87327_1</name>
</gene>